<evidence type="ECO:0000313" key="2">
    <source>
        <dbReference type="EMBL" id="KAJ3031845.1"/>
    </source>
</evidence>
<proteinExistence type="predicted"/>
<feature type="region of interest" description="Disordered" evidence="1">
    <location>
        <begin position="1"/>
        <end position="84"/>
    </location>
</feature>
<comment type="caution">
    <text evidence="2">The sequence shown here is derived from an EMBL/GenBank/DDBJ whole genome shotgun (WGS) entry which is preliminary data.</text>
</comment>
<sequence>MSGDYTTQRGGYGHPPPQNDGPIPFGTSGAGGGAEQQDFFATAGFTQNAPPPQQARQQQQQPIMSRRESARSQAGDVGSLFGSG</sequence>
<evidence type="ECO:0000256" key="1">
    <source>
        <dbReference type="SAM" id="MobiDB-lite"/>
    </source>
</evidence>
<accession>A0AAD5S0A2</accession>
<name>A0AAD5S0A2_9FUNG</name>
<dbReference type="EMBL" id="JADGJD010002531">
    <property type="protein sequence ID" value="KAJ3031845.1"/>
    <property type="molecule type" value="Genomic_DNA"/>
</dbReference>
<dbReference type="AlphaFoldDB" id="A0AAD5S0A2"/>
<dbReference type="Proteomes" id="UP001212841">
    <property type="component" value="Unassembled WGS sequence"/>
</dbReference>
<keyword evidence="3" id="KW-1185">Reference proteome</keyword>
<gene>
    <name evidence="2" type="ORF">HK097_005403</name>
</gene>
<protein>
    <submittedName>
        <fullName evidence="2">Uncharacterized protein</fullName>
    </submittedName>
</protein>
<reference evidence="2" key="1">
    <citation type="submission" date="2020-05" db="EMBL/GenBank/DDBJ databases">
        <title>Phylogenomic resolution of chytrid fungi.</title>
        <authorList>
            <person name="Stajich J.E."/>
            <person name="Amses K."/>
            <person name="Simmons R."/>
            <person name="Seto K."/>
            <person name="Myers J."/>
            <person name="Bonds A."/>
            <person name="Quandt C.A."/>
            <person name="Barry K."/>
            <person name="Liu P."/>
            <person name="Grigoriev I."/>
            <person name="Longcore J.E."/>
            <person name="James T.Y."/>
        </authorList>
    </citation>
    <scope>NUCLEOTIDE SEQUENCE</scope>
    <source>
        <strain evidence="2">JEL0318</strain>
    </source>
</reference>
<organism evidence="2 3">
    <name type="scientific">Rhizophlyctis rosea</name>
    <dbReference type="NCBI Taxonomy" id="64517"/>
    <lineage>
        <taxon>Eukaryota</taxon>
        <taxon>Fungi</taxon>
        <taxon>Fungi incertae sedis</taxon>
        <taxon>Chytridiomycota</taxon>
        <taxon>Chytridiomycota incertae sedis</taxon>
        <taxon>Chytridiomycetes</taxon>
        <taxon>Rhizophlyctidales</taxon>
        <taxon>Rhizophlyctidaceae</taxon>
        <taxon>Rhizophlyctis</taxon>
    </lineage>
</organism>
<feature type="non-terminal residue" evidence="2">
    <location>
        <position position="84"/>
    </location>
</feature>
<evidence type="ECO:0000313" key="3">
    <source>
        <dbReference type="Proteomes" id="UP001212841"/>
    </source>
</evidence>